<dbReference type="InterPro" id="IPR045653">
    <property type="entry name" value="DUF6396"/>
</dbReference>
<feature type="domain" description="DUF6396" evidence="1">
    <location>
        <begin position="236"/>
        <end position="343"/>
    </location>
</feature>
<dbReference type="SUPFAM" id="SSF81901">
    <property type="entry name" value="HCP-like"/>
    <property type="match status" value="1"/>
</dbReference>
<dbReference type="EMBL" id="LN899823">
    <property type="protein sequence ID" value="CUV21684.1"/>
    <property type="molecule type" value="Genomic_DNA"/>
</dbReference>
<dbReference type="Pfam" id="PF19933">
    <property type="entry name" value="DUF6396"/>
    <property type="match status" value="1"/>
</dbReference>
<gene>
    <name evidence="5" type="ORF">RD1301_v1_1520009</name>
    <name evidence="2" type="ORF">RUN1744_v1_80040</name>
    <name evidence="3" type="ORF">TD1301_v1_210014</name>
    <name evidence="4" type="ORF">TF3108_v1_210003</name>
</gene>
<accession>A0A0S4VE17</accession>
<dbReference type="PANTHER" id="PTHR11102:SF160">
    <property type="entry name" value="ERAD-ASSOCIATED E3 UBIQUITIN-PROTEIN LIGASE COMPONENT HRD3"/>
    <property type="match status" value="1"/>
</dbReference>
<name>A0A0S4VE17_RALSL</name>
<evidence type="ECO:0000313" key="5">
    <source>
        <dbReference type="EMBL" id="CUV61445.1"/>
    </source>
</evidence>
<dbReference type="PANTHER" id="PTHR11102">
    <property type="entry name" value="SEL-1-LIKE PROTEIN"/>
    <property type="match status" value="1"/>
</dbReference>
<evidence type="ECO:0000259" key="1">
    <source>
        <dbReference type="Pfam" id="PF19933"/>
    </source>
</evidence>
<dbReference type="Gene3D" id="1.25.40.10">
    <property type="entry name" value="Tetratricopeptide repeat domain"/>
    <property type="match status" value="1"/>
</dbReference>
<protein>
    <submittedName>
        <fullName evidence="3">Putative sel1-like repeat harboring protein</fullName>
    </submittedName>
</protein>
<dbReference type="InterPro" id="IPR006597">
    <property type="entry name" value="Sel1-like"/>
</dbReference>
<evidence type="ECO:0000313" key="3">
    <source>
        <dbReference type="EMBL" id="CUV32867.1"/>
    </source>
</evidence>
<dbReference type="SMART" id="SM00671">
    <property type="entry name" value="SEL1"/>
    <property type="match status" value="2"/>
</dbReference>
<evidence type="ECO:0000313" key="4">
    <source>
        <dbReference type="EMBL" id="CUV38986.1"/>
    </source>
</evidence>
<dbReference type="EMBL" id="LN899826">
    <property type="protein sequence ID" value="CUV38986.1"/>
    <property type="molecule type" value="Genomic_DNA"/>
</dbReference>
<evidence type="ECO:0000313" key="2">
    <source>
        <dbReference type="EMBL" id="CUV21684.1"/>
    </source>
</evidence>
<reference evidence="3" key="1">
    <citation type="submission" date="2015-10" db="EMBL/GenBank/DDBJ databases">
        <authorList>
            <person name="Gilbert D.G."/>
        </authorList>
    </citation>
    <scope>NUCLEOTIDE SEQUENCE</scope>
    <source>
        <strain evidence="3">Phyl III-seqv23</strain>
    </source>
</reference>
<organism evidence="3">
    <name type="scientific">Ralstonia solanacearum</name>
    <name type="common">Pseudomonas solanacearum</name>
    <dbReference type="NCBI Taxonomy" id="305"/>
    <lineage>
        <taxon>Bacteria</taxon>
        <taxon>Pseudomonadati</taxon>
        <taxon>Pseudomonadota</taxon>
        <taxon>Betaproteobacteria</taxon>
        <taxon>Burkholderiales</taxon>
        <taxon>Burkholderiaceae</taxon>
        <taxon>Ralstonia</taxon>
        <taxon>Ralstonia solanacearum species complex</taxon>
    </lineage>
</organism>
<proteinExistence type="predicted"/>
<sequence length="441" mass="48582">MADWPMNKSALILVLTGLVSACTHKEKTPLDSLPDMSAVRANLSFTCVHEADHLPPLDPEADQLFQYGRYLQKKEGPKNFNEVARYYRIAAAYGHYKANSNLQGLVSQGIAESPDAPKETIDLAAQLVNQGIPGGYYDIGHYLELGYGLKQDAEMALRYIRKAADLGNPDAQFYVAEKLAPIDNAPAIARQMWQCATDQGHSRAALTLGVDLKTDKLYPDAAKAFQQGAKSGSSTAALSLRDAFNNPSQSDQLNYLAVPHDPERSRRYGLIWRFLKDNDGRNPKVPDIDKIVPLPPAKLPPWDGTFQWEKDQAAAVPPQKPSDELIERLSTAKHLDPATGLPLAKPEQVAQMETEAAPPPARLPLGTIARTGDSCPQDGVWCVSLAKGMVADAEQSFLKGMELPSLTIYQPRRFAWMDNWMGVRQQTVPVAWKLVGYIHEA</sequence>
<dbReference type="EMBL" id="LN899825">
    <property type="protein sequence ID" value="CUV32867.1"/>
    <property type="molecule type" value="Genomic_DNA"/>
</dbReference>
<dbReference type="EMBL" id="LN899822">
    <property type="protein sequence ID" value="CUV61445.1"/>
    <property type="molecule type" value="Genomic_DNA"/>
</dbReference>
<dbReference type="AlphaFoldDB" id="A0A0S4VE17"/>
<dbReference type="InterPro" id="IPR050767">
    <property type="entry name" value="Sel1_AlgK"/>
</dbReference>
<dbReference type="InterPro" id="IPR011990">
    <property type="entry name" value="TPR-like_helical_dom_sf"/>
</dbReference>